<dbReference type="Proteomes" id="UP001529340">
    <property type="component" value="Unassembled WGS sequence"/>
</dbReference>
<feature type="transmembrane region" description="Helical" evidence="8">
    <location>
        <begin position="171"/>
        <end position="190"/>
    </location>
</feature>
<keyword evidence="6 7" id="KW-0472">Membrane</keyword>
<evidence type="ECO:0000256" key="1">
    <source>
        <dbReference type="ARBA" id="ARBA00004651"/>
    </source>
</evidence>
<accession>A0ABT7UAI1</accession>
<reference evidence="9 10" key="3">
    <citation type="submission" date="2023-06" db="EMBL/GenBank/DDBJ databases">
        <authorList>
            <person name="Zeman M."/>
            <person name="Kubasova T."/>
            <person name="Jahodarova E."/>
            <person name="Nykrynova M."/>
            <person name="Rychlik I."/>
        </authorList>
    </citation>
    <scope>NUCLEOTIDE SEQUENCE [LARGE SCALE GENOMIC DNA]</scope>
    <source>
        <strain evidence="9 10">ET39</strain>
    </source>
</reference>
<dbReference type="PIRSF" id="PIRSF500217">
    <property type="entry name" value="AlgI"/>
    <property type="match status" value="1"/>
</dbReference>
<feature type="transmembrane region" description="Helical" evidence="8">
    <location>
        <begin position="36"/>
        <end position="64"/>
    </location>
</feature>
<feature type="transmembrane region" description="Helical" evidence="8">
    <location>
        <begin position="341"/>
        <end position="362"/>
    </location>
</feature>
<dbReference type="EMBL" id="JAUDCG010000010">
    <property type="protein sequence ID" value="MDM8156644.1"/>
    <property type="molecule type" value="Genomic_DNA"/>
</dbReference>
<evidence type="ECO:0000313" key="9">
    <source>
        <dbReference type="EMBL" id="MDM8156644.1"/>
    </source>
</evidence>
<keyword evidence="3 7" id="KW-1003">Cell membrane</keyword>
<evidence type="ECO:0000256" key="3">
    <source>
        <dbReference type="ARBA" id="ARBA00022475"/>
    </source>
</evidence>
<comment type="caution">
    <text evidence="9">The sequence shown here is derived from an EMBL/GenBank/DDBJ whole genome shotgun (WGS) entry which is preliminary data.</text>
</comment>
<feature type="transmembrane region" description="Helical" evidence="8">
    <location>
        <begin position="98"/>
        <end position="118"/>
    </location>
</feature>
<dbReference type="InterPro" id="IPR024194">
    <property type="entry name" value="Ac/AlaTfrase_AlgI/DltB"/>
</dbReference>
<name>A0ABT7UAI1_9FIRM</name>
<dbReference type="InterPro" id="IPR004299">
    <property type="entry name" value="MBOAT_fam"/>
</dbReference>
<dbReference type="GO" id="GO:0016746">
    <property type="term" value="F:acyltransferase activity"/>
    <property type="evidence" value="ECO:0007669"/>
    <property type="project" value="UniProtKB-KW"/>
</dbReference>
<dbReference type="Pfam" id="PF03062">
    <property type="entry name" value="MBOAT"/>
    <property type="match status" value="1"/>
</dbReference>
<proteinExistence type="inferred from homology"/>
<dbReference type="PANTHER" id="PTHR13285">
    <property type="entry name" value="ACYLTRANSFERASE"/>
    <property type="match status" value="1"/>
</dbReference>
<feature type="transmembrane region" description="Helical" evidence="8">
    <location>
        <begin position="410"/>
        <end position="426"/>
    </location>
</feature>
<evidence type="ECO:0000256" key="6">
    <source>
        <dbReference type="ARBA" id="ARBA00023136"/>
    </source>
</evidence>
<feature type="transmembrane region" description="Helical" evidence="8">
    <location>
        <begin position="460"/>
        <end position="477"/>
    </location>
</feature>
<keyword evidence="5 8" id="KW-1133">Transmembrane helix</keyword>
<feature type="transmembrane region" description="Helical" evidence="8">
    <location>
        <begin position="240"/>
        <end position="260"/>
    </location>
</feature>
<protein>
    <submittedName>
        <fullName evidence="9">MBOAT family O-acyltransferase</fullName>
        <ecNumber evidence="9">2.3.-.-</ecNumber>
    </submittedName>
</protein>
<evidence type="ECO:0000256" key="8">
    <source>
        <dbReference type="SAM" id="Phobius"/>
    </source>
</evidence>
<dbReference type="InterPro" id="IPR051085">
    <property type="entry name" value="MB_O-acyltransferase"/>
</dbReference>
<keyword evidence="4 8" id="KW-0812">Transmembrane</keyword>
<evidence type="ECO:0000256" key="5">
    <source>
        <dbReference type="ARBA" id="ARBA00022989"/>
    </source>
</evidence>
<dbReference type="PIRSF" id="PIRSF016636">
    <property type="entry name" value="AlgI_DltB"/>
    <property type="match status" value="1"/>
</dbReference>
<feature type="transmembrane region" description="Helical" evidence="8">
    <location>
        <begin position="497"/>
        <end position="517"/>
    </location>
</feature>
<evidence type="ECO:0000256" key="4">
    <source>
        <dbReference type="ARBA" id="ARBA00022692"/>
    </source>
</evidence>
<feature type="transmembrane region" description="Helical" evidence="8">
    <location>
        <begin position="138"/>
        <end position="159"/>
    </location>
</feature>
<evidence type="ECO:0000256" key="7">
    <source>
        <dbReference type="PIRNR" id="PIRNR016636"/>
    </source>
</evidence>
<comment type="subcellular location">
    <subcellularLocation>
        <location evidence="1">Cell membrane</location>
        <topology evidence="1">Multi-pass membrane protein</topology>
    </subcellularLocation>
</comment>
<evidence type="ECO:0000313" key="10">
    <source>
        <dbReference type="Proteomes" id="UP001529340"/>
    </source>
</evidence>
<sequence length="527" mass="60844">MAFNTFAFIVFFLVVLLCYAVFPKRYKWVFLLCASYFFYLYASVKFLAFILITTVSSWLGALWIQRLHRQEEMVTKDDRDPGVRRLKKQALKKKRKRILIAVLVLNFGILLFLKYFNFFAENLNVLLEQLSLAGRAPTLNLILPLGISFYTFQTMSYLIDVYWGKVDAERNLAKVALFVSFFPQIIEGPIGRYGDLAPQLFAQRKVRSEDVRQGIRMMLWGYFKKMVIADRVAVVADFVFANYVSISGVGTVIGIFLYAIQDYTDFSGCIDIARGCARTMGIHMAENFRRPYFSRTVPEFWRRWHMSLGTWMKDYVFYPFSLTKGVRTLGKKVRNRFGKQFGRTLPIALGNLLVFFLVGVWHGASWNYIVWGLFYGILIAVSGMMKPLFDTLNRRLHIPTRSMLFQLFQILRTFWITCIGCVIFRAESLSAITGMLGKCLQFTFPENLRSELLSFGLNKMNWVALALSLLILLIVDLMQERFEVGPWLEKRSFVIRYAVYGAGAAMILVLGMYGAGIDSSSFVYMQF</sequence>
<feature type="transmembrane region" description="Helical" evidence="8">
    <location>
        <begin position="368"/>
        <end position="389"/>
    </location>
</feature>
<reference evidence="10" key="2">
    <citation type="submission" date="2023-06" db="EMBL/GenBank/DDBJ databases">
        <title>Identification and characterization of horizontal gene transfer across gut microbiota members of farm animals based on homology search.</title>
        <authorList>
            <person name="Zeman M."/>
            <person name="Kubasova T."/>
            <person name="Jahodarova E."/>
            <person name="Nykrynova M."/>
            <person name="Rychlik I."/>
        </authorList>
    </citation>
    <scope>NUCLEOTIDE SEQUENCE [LARGE SCALE GENOMIC DNA]</scope>
    <source>
        <strain evidence="10">ET39</strain>
    </source>
</reference>
<keyword evidence="7 9" id="KW-0012">Acyltransferase</keyword>
<organism evidence="9 10">
    <name type="scientific">Amedibacillus dolichus</name>
    <dbReference type="NCBI Taxonomy" id="31971"/>
    <lineage>
        <taxon>Bacteria</taxon>
        <taxon>Bacillati</taxon>
        <taxon>Bacillota</taxon>
        <taxon>Erysipelotrichia</taxon>
        <taxon>Erysipelotrichales</taxon>
        <taxon>Erysipelotrichaceae</taxon>
        <taxon>Amedibacillus</taxon>
    </lineage>
</organism>
<gene>
    <name evidence="9" type="ORF">QUV96_03200</name>
</gene>
<keyword evidence="7 9" id="KW-0808">Transferase</keyword>
<keyword evidence="10" id="KW-1185">Reference proteome</keyword>
<comment type="similarity">
    <text evidence="2 7">Belongs to the membrane-bound acyltransferase family.</text>
</comment>
<dbReference type="PANTHER" id="PTHR13285:SF18">
    <property type="entry name" value="PROTEIN-CYSTEINE N-PALMITOYLTRANSFERASE RASP"/>
    <property type="match status" value="1"/>
</dbReference>
<dbReference type="EC" id="2.3.-.-" evidence="9"/>
<dbReference type="RefSeq" id="WP_289607113.1">
    <property type="nucleotide sequence ID" value="NZ_JAUDCG010000010.1"/>
</dbReference>
<reference evidence="9 10" key="1">
    <citation type="submission" date="2023-06" db="EMBL/GenBank/DDBJ databases">
        <title>Identification and characterization of horizontal gene transfer across gut microbiota members of farm animals based on homology search.</title>
        <authorList>
            <person name="Schwarzerova J."/>
            <person name="Nykrynova M."/>
            <person name="Jureckova K."/>
            <person name="Cejkova D."/>
            <person name="Rychlik I."/>
        </authorList>
    </citation>
    <scope>NUCLEOTIDE SEQUENCE [LARGE SCALE GENOMIC DNA]</scope>
    <source>
        <strain evidence="9 10">ET39</strain>
    </source>
</reference>
<evidence type="ECO:0000256" key="2">
    <source>
        <dbReference type="ARBA" id="ARBA00010323"/>
    </source>
</evidence>
<dbReference type="InterPro" id="IPR028362">
    <property type="entry name" value="AlgI"/>
</dbReference>